<dbReference type="AlphaFoldDB" id="A0A821WH67"/>
<protein>
    <submittedName>
        <fullName evidence="2">Uncharacterized protein</fullName>
    </submittedName>
</protein>
<sequence>EHDDWVYAEVNRLAEETKIVSNRYLAIDRNKLVNDSRQKLDKWRENSLKTINRTYEEKCKELDQIWTEKVSKPQKQIGRMQLRFNEFIRKKEATHDDVHHSTMAVRYIDQQIKEIEQKGIQMNIPALLVDKSVASLKESTTEDRDQFQLLPSYRIIDCSVQSGVAFATNNQNLLIYECNYLNLFNRDLTLIQQIEWGYGHIYDISSLSTLTRFLIITDKKWFIS</sequence>
<dbReference type="Proteomes" id="UP000663865">
    <property type="component" value="Unassembled WGS sequence"/>
</dbReference>
<proteinExistence type="predicted"/>
<comment type="caution">
    <text evidence="2">The sequence shown here is derived from an EMBL/GenBank/DDBJ whole genome shotgun (WGS) entry which is preliminary data.</text>
</comment>
<dbReference type="Proteomes" id="UP000663838">
    <property type="component" value="Unassembled WGS sequence"/>
</dbReference>
<accession>A0A821WH67</accession>
<evidence type="ECO:0000313" key="3">
    <source>
        <dbReference type="Proteomes" id="UP000663838"/>
    </source>
</evidence>
<reference evidence="2" key="1">
    <citation type="submission" date="2021-02" db="EMBL/GenBank/DDBJ databases">
        <authorList>
            <person name="Nowell W R."/>
        </authorList>
    </citation>
    <scope>NUCLEOTIDE SEQUENCE</scope>
</reference>
<organism evidence="2 3">
    <name type="scientific">Rotaria socialis</name>
    <dbReference type="NCBI Taxonomy" id="392032"/>
    <lineage>
        <taxon>Eukaryota</taxon>
        <taxon>Metazoa</taxon>
        <taxon>Spiralia</taxon>
        <taxon>Gnathifera</taxon>
        <taxon>Rotifera</taxon>
        <taxon>Eurotatoria</taxon>
        <taxon>Bdelloidea</taxon>
        <taxon>Philodinida</taxon>
        <taxon>Philodinidae</taxon>
        <taxon>Rotaria</taxon>
    </lineage>
</organism>
<gene>
    <name evidence="1" type="ORF">KIK155_LOCUS26547</name>
    <name evidence="2" type="ORF">TOA249_LOCUS32212</name>
</gene>
<evidence type="ECO:0000313" key="2">
    <source>
        <dbReference type="EMBL" id="CAF4922628.1"/>
    </source>
</evidence>
<dbReference type="EMBL" id="CAJOBS010007525">
    <property type="protein sequence ID" value="CAF4922628.1"/>
    <property type="molecule type" value="Genomic_DNA"/>
</dbReference>
<evidence type="ECO:0000313" key="1">
    <source>
        <dbReference type="EMBL" id="CAF3699466.1"/>
    </source>
</evidence>
<dbReference type="EMBL" id="CAJNYV010004837">
    <property type="protein sequence ID" value="CAF3699466.1"/>
    <property type="molecule type" value="Genomic_DNA"/>
</dbReference>
<feature type="non-terminal residue" evidence="2">
    <location>
        <position position="1"/>
    </location>
</feature>
<name>A0A821WH67_9BILA</name>